<gene>
    <name evidence="2" type="ORF">C9374_007781</name>
</gene>
<evidence type="ECO:0000313" key="3">
    <source>
        <dbReference type="Proteomes" id="UP000816034"/>
    </source>
</evidence>
<feature type="transmembrane region" description="Helical" evidence="1">
    <location>
        <begin position="1166"/>
        <end position="1190"/>
    </location>
</feature>
<keyword evidence="3" id="KW-1185">Reference proteome</keyword>
<dbReference type="Proteomes" id="UP000816034">
    <property type="component" value="Unassembled WGS sequence"/>
</dbReference>
<dbReference type="RefSeq" id="XP_044546405.1">
    <property type="nucleotide sequence ID" value="XM_044697784.1"/>
</dbReference>
<evidence type="ECO:0000256" key="1">
    <source>
        <dbReference type="SAM" id="Phobius"/>
    </source>
</evidence>
<accession>A0AA88GIC8</accession>
<evidence type="ECO:0000313" key="2">
    <source>
        <dbReference type="EMBL" id="KAG2379143.1"/>
    </source>
</evidence>
<feature type="transmembrane region" description="Helical" evidence="1">
    <location>
        <begin position="958"/>
        <end position="976"/>
    </location>
</feature>
<protein>
    <submittedName>
        <fullName evidence="2">Uncharacterized protein</fullName>
    </submittedName>
</protein>
<organism evidence="2 3">
    <name type="scientific">Naegleria lovaniensis</name>
    <name type="common">Amoeba</name>
    <dbReference type="NCBI Taxonomy" id="51637"/>
    <lineage>
        <taxon>Eukaryota</taxon>
        <taxon>Discoba</taxon>
        <taxon>Heterolobosea</taxon>
        <taxon>Tetramitia</taxon>
        <taxon>Eutetramitia</taxon>
        <taxon>Vahlkampfiidae</taxon>
        <taxon>Naegleria</taxon>
    </lineage>
</organism>
<keyword evidence="1" id="KW-0812">Transmembrane</keyword>
<keyword evidence="1" id="KW-1133">Transmembrane helix</keyword>
<dbReference type="EMBL" id="PYSW02000030">
    <property type="protein sequence ID" value="KAG2379143.1"/>
    <property type="molecule type" value="Genomic_DNA"/>
</dbReference>
<name>A0AA88GIC8_NAELO</name>
<sequence>MNFTDPSSSSTRRKNDFAIHSWTLITMVWILILLFQEPIFSSSTDTISAFTTTTTTISASSPSGLSFCAIANTSLIPLTATILDEQQQAAGIQCPFGFIKREMMTMTSNNSAHVNFACVRVMDLLNEIVDRKDCEFEPSSNSPGMDELDGEGPNLDLTNCVFDFLHCSPRTRKCTFTNTRAQGDACVDRYSCVGSLQQITTNCHEGRCTTMKPNPTLPVGAPCYPFVTSDSYGAYTIMTTSQNSLSFVHVLNNTYDTCIQNAICSNTNGTNYQCVRLQTKRAVKSETCGENHKFSNVQDMSYKLCQSGTSCEPLHTSFSRTATSSKKACVPYLMANDFRDIFRYPFNSMVLVYQDCPLNYKQSSTFMGNRVLCVKNGTEMCLHNNACGGHDTFNIRPSYSFRTTPYPIYFRRNFMYKFTKCDSYTKQCTRIFGKMNEMPCEDHAQCRSGYCAANKICSELPKQIPCGPSVSNPSVSNCPGYSHCVCANSTSGVCVNLCFAELADLHTCAYNHGVIGKVSPVSKMEQSLIPFIDRASSVFSLENGTCKEFMNRYYECMRYVQDALNLETHSLSTFTSSSPMTTPSVNDRVFYDLTTKSIVSTPLFSIQVNESYVPTSVEPIQLNHVDILKDSSLLMKLSSYYKSILISDQVVVLTMERMVGLIPRYKAKTMNYQNIKACGCCNLNVTNYLESSIDAGILLQSQNMNTSMYLNKIDLTIQISGFESIMGHDSFLNRNWYEQCDIILAPPQDIDLITLSIKNNMLILDGNSTTGGYSIQELEQRSMTDLFMVFTTNLPTKVLTVSRDVRDAAMIHSPLLDKLLTMISAVMIQNYNNYMQLLSISYNFTDCSMFNSTMSVKDYHARIFSIPLVFDYSFPLPFSSSSFIVEYDSWFAVNITNQYRLYPEDGLSMMDKLANPNCYSSYNSYLGVFHYNDVSQYWELILKDFMLFLNKYCHETKIIGPYIAPLSIMIICLMYIEPVLMSLFKTVGKNVLPLIPVPNIFMSILSASYIIISARFYYLRNLYQILKHFQVALSRLRIFKFLVHPVMILLLVAVTSALLFGLWFGIFYGILNSIIIEKFGRFEWTLQFDASLLALTTQFGFLSLFSILCLVIDGFSNRNKIRRHGFGYYFMFDDPFHLRVDIVSQILIFLTSILIVLDIFVWNTLIINRIGIVLFFLCILMIFGGNVMLCESISFLISKKWMKTAWCSEIPSEELTYLEKEWYEHMKDENFRELQETFANNLLSIENILCFEVLEQLEKKQLTLDDILELDAIIHSVNLSADSRNLFQQLLTDFTNNPTMTIAFQQLESIKIELVLQNILPSIFMPLKQRKEYLKWKQVDLMQKEANVVDVAKFTL</sequence>
<feature type="transmembrane region" description="Helical" evidence="1">
    <location>
        <begin position="17"/>
        <end position="35"/>
    </location>
</feature>
<feature type="transmembrane region" description="Helical" evidence="1">
    <location>
        <begin position="1091"/>
        <end position="1115"/>
    </location>
</feature>
<comment type="caution">
    <text evidence="2">The sequence shown here is derived from an EMBL/GenBank/DDBJ whole genome shotgun (WGS) entry which is preliminary data.</text>
</comment>
<proteinExistence type="predicted"/>
<feature type="transmembrane region" description="Helical" evidence="1">
    <location>
        <begin position="1136"/>
        <end position="1160"/>
    </location>
</feature>
<feature type="transmembrane region" description="Helical" evidence="1">
    <location>
        <begin position="996"/>
        <end position="1018"/>
    </location>
</feature>
<reference evidence="2 3" key="1">
    <citation type="journal article" date="2018" name="BMC Genomics">
        <title>The genome of Naegleria lovaniensis, the basis for a comparative approach to unravel pathogenicity factors of the human pathogenic amoeba N. fowleri.</title>
        <authorList>
            <person name="Liechti N."/>
            <person name="Schurch N."/>
            <person name="Bruggmann R."/>
            <person name="Wittwer M."/>
        </authorList>
    </citation>
    <scope>NUCLEOTIDE SEQUENCE [LARGE SCALE GENOMIC DNA]</scope>
    <source>
        <strain evidence="2 3">ATCC 30569</strain>
    </source>
</reference>
<dbReference type="GeneID" id="68100235"/>
<feature type="transmembrane region" description="Helical" evidence="1">
    <location>
        <begin position="1038"/>
        <end position="1071"/>
    </location>
</feature>
<keyword evidence="1" id="KW-0472">Membrane</keyword>